<dbReference type="Gene3D" id="3.40.50.12780">
    <property type="entry name" value="N-terminal domain of ligase-like"/>
    <property type="match status" value="1"/>
</dbReference>
<gene>
    <name evidence="2" type="ORF">KIN20_024121</name>
</gene>
<dbReference type="Proteomes" id="UP001196413">
    <property type="component" value="Unassembled WGS sequence"/>
</dbReference>
<dbReference type="SUPFAM" id="SSF53474">
    <property type="entry name" value="alpha/beta-Hydrolases"/>
    <property type="match status" value="1"/>
</dbReference>
<dbReference type="InterPro" id="IPR025110">
    <property type="entry name" value="AMP-bd_C"/>
</dbReference>
<dbReference type="InterPro" id="IPR042099">
    <property type="entry name" value="ANL_N_sf"/>
</dbReference>
<evidence type="ECO:0000313" key="2">
    <source>
        <dbReference type="EMBL" id="KAJ1364109.1"/>
    </source>
</evidence>
<proteinExistence type="predicted"/>
<dbReference type="GO" id="GO:0044550">
    <property type="term" value="P:secondary metabolite biosynthetic process"/>
    <property type="evidence" value="ECO:0007669"/>
    <property type="project" value="TreeGrafter"/>
</dbReference>
<dbReference type="PANTHER" id="PTHR45527:SF1">
    <property type="entry name" value="FATTY ACID SYNTHASE"/>
    <property type="match status" value="1"/>
</dbReference>
<dbReference type="PROSITE" id="PS50075">
    <property type="entry name" value="CARRIER"/>
    <property type="match status" value="2"/>
</dbReference>
<organism evidence="2 3">
    <name type="scientific">Parelaphostrongylus tenuis</name>
    <name type="common">Meningeal worm</name>
    <dbReference type="NCBI Taxonomy" id="148309"/>
    <lineage>
        <taxon>Eukaryota</taxon>
        <taxon>Metazoa</taxon>
        <taxon>Ecdysozoa</taxon>
        <taxon>Nematoda</taxon>
        <taxon>Chromadorea</taxon>
        <taxon>Rhabditida</taxon>
        <taxon>Rhabditina</taxon>
        <taxon>Rhabditomorpha</taxon>
        <taxon>Strongyloidea</taxon>
        <taxon>Metastrongylidae</taxon>
        <taxon>Parelaphostrongylus</taxon>
    </lineage>
</organism>
<dbReference type="Pfam" id="PF13193">
    <property type="entry name" value="AMP-binding_C"/>
    <property type="match status" value="1"/>
</dbReference>
<dbReference type="GO" id="GO:0005737">
    <property type="term" value="C:cytoplasm"/>
    <property type="evidence" value="ECO:0007669"/>
    <property type="project" value="TreeGrafter"/>
</dbReference>
<feature type="domain" description="Carrier" evidence="1">
    <location>
        <begin position="106"/>
        <end position="182"/>
    </location>
</feature>
<dbReference type="GO" id="GO:0043041">
    <property type="term" value="P:amino acid activation for nonribosomal peptide biosynthetic process"/>
    <property type="evidence" value="ECO:0007669"/>
    <property type="project" value="TreeGrafter"/>
</dbReference>
<protein>
    <recommendedName>
        <fullName evidence="1">Carrier domain-containing protein</fullName>
    </recommendedName>
</protein>
<dbReference type="InterPro" id="IPR045851">
    <property type="entry name" value="AMP-bd_C_sf"/>
</dbReference>
<dbReference type="InterPro" id="IPR000873">
    <property type="entry name" value="AMP-dep_synth/lig_dom"/>
</dbReference>
<name>A0AAD5NCM1_PARTN</name>
<comment type="caution">
    <text evidence="2">The sequence shown here is derived from an EMBL/GenBank/DDBJ whole genome shotgun (WGS) entry which is preliminary data.</text>
</comment>
<reference evidence="2" key="1">
    <citation type="submission" date="2021-06" db="EMBL/GenBank/DDBJ databases">
        <title>Parelaphostrongylus tenuis whole genome reference sequence.</title>
        <authorList>
            <person name="Garwood T.J."/>
            <person name="Larsen P.A."/>
            <person name="Fountain-Jones N.M."/>
            <person name="Garbe J.R."/>
            <person name="Macchietto M.G."/>
            <person name="Kania S.A."/>
            <person name="Gerhold R.W."/>
            <person name="Richards J.E."/>
            <person name="Wolf T.M."/>
        </authorList>
    </citation>
    <scope>NUCLEOTIDE SEQUENCE</scope>
    <source>
        <strain evidence="2">MNPRO001-30</strain>
        <tissue evidence="2">Meninges</tissue>
    </source>
</reference>
<dbReference type="SUPFAM" id="SSF56801">
    <property type="entry name" value="Acetyl-CoA synthetase-like"/>
    <property type="match status" value="1"/>
</dbReference>
<evidence type="ECO:0000313" key="3">
    <source>
        <dbReference type="Proteomes" id="UP001196413"/>
    </source>
</evidence>
<dbReference type="Pfam" id="PF00550">
    <property type="entry name" value="PP-binding"/>
    <property type="match status" value="2"/>
</dbReference>
<dbReference type="Gene3D" id="1.10.1200.10">
    <property type="entry name" value="ACP-like"/>
    <property type="match status" value="2"/>
</dbReference>
<dbReference type="PANTHER" id="PTHR45527">
    <property type="entry name" value="NONRIBOSOMAL PEPTIDE SYNTHETASE"/>
    <property type="match status" value="1"/>
</dbReference>
<dbReference type="EMBL" id="JAHQIW010004874">
    <property type="protein sequence ID" value="KAJ1364109.1"/>
    <property type="molecule type" value="Genomic_DNA"/>
</dbReference>
<dbReference type="Gene3D" id="3.30.300.30">
    <property type="match status" value="1"/>
</dbReference>
<dbReference type="InterPro" id="IPR029058">
    <property type="entry name" value="AB_hydrolase_fold"/>
</dbReference>
<feature type="domain" description="Carrier" evidence="1">
    <location>
        <begin position="779"/>
        <end position="854"/>
    </location>
</feature>
<dbReference type="SUPFAM" id="SSF47336">
    <property type="entry name" value="ACP-like"/>
    <property type="match status" value="2"/>
</dbReference>
<evidence type="ECO:0000259" key="1">
    <source>
        <dbReference type="PROSITE" id="PS50075"/>
    </source>
</evidence>
<dbReference type="Pfam" id="PF00501">
    <property type="entry name" value="AMP-binding"/>
    <property type="match status" value="1"/>
</dbReference>
<keyword evidence="3" id="KW-1185">Reference proteome</keyword>
<dbReference type="Gene3D" id="3.40.50.1820">
    <property type="entry name" value="alpha/beta hydrolase"/>
    <property type="match status" value="1"/>
</dbReference>
<sequence length="1107" mass="126001">MNIPYTQLVDIVRQRERRLEPLFQVYFNCRYDMETHKDDDTTIKSLLPVKSEFPLEIDLDRDSTDYCITLRVQDRLPKGAGESLMKAIQSKLLTRTSHQLSPINNPSSSNYPLELVLEIAKKTLRLKMIDCEENFFSAGGNSLQIIRFIETIEEAVGVDIDSSIVYQMKSFLQFSHYLRSVITTESQKTFSQNLQLTSTPKKLEVADEHPVLTERYPNRNSHVADIPPRGLNSMFLEMMNYGTKHAIFEPNISQVTYEELVNLIARQTSMIRDHYCQITGETLRPDTVIPVLGQRSAFTIITCLSVMAAGSAYLPMDSTWPSERLRTLLDDSHISCYVGPKIAEIDLHNIMVQPRENHYFRNTSTLIRSDSAEDLAYVIYTSGTAGIPKAVCIDRKSLINTIASSTTDFRIRPEDVIYQFTMLVYDNSVLEIFMTLANGAQLIVDQSAFAPRTFTDLITIHGITHCLLFPGVVSTFNEANFKKLAVLRYWIVGAEKLPQKLLNQAISGGINVIQNYGPTETTAYALTKHMKSKDLGANIGHPIQNTMILVTKYGELLINGKGIMRGYLNELSHHLSSKDGWYSTGDYVQLLPNGDVLFVGRKDSQVKIRGHRVELSEIETTIASLQDVDQCRVVWRARDEKLLAFCIGQLEDGLGEEIVRERCRKCLPAHMCPTHVIFLDEFPLTKNSKIDLNLLSEKWNDLLRTTSFLQLVKQVLGRKPCPDSTILEAGGSTRDAIALKTLYFSKFGRRLNVSQLMRIPLKDIGNVGNDSGNSKNWVDENEVLISRLRKVWTKVLKHEDFSNNDHFYFCGGNSISLTKLRYELNKEFGTNFDVSDLLKVLVFNHMMRLISTRVLPRMVTVVARRSSAKSQYLLIFVHTLYGGCTAYANLIHHFRQLRNVDILTVEHPNTFHFETEEPRLLENIKSLAEIYCNETRKWLNTSSSDEDVDVGSARVVLIGASIGGTIAYEMSRHLRTECDVIVIDSGTAYEELHEYKFDEHSKSTNDALSNYELDDETRFWMVVNSWDLLQMLKDYRPTPSANLQSLTVFSIDGTDLGWNSVHPTSTKKIAGTHFDMLSQETAMRWPPKSLEFCLCEVFRNENELVRK</sequence>
<accession>A0AAD5NCM1</accession>
<dbReference type="GO" id="GO:0031177">
    <property type="term" value="F:phosphopantetheine binding"/>
    <property type="evidence" value="ECO:0007669"/>
    <property type="project" value="TreeGrafter"/>
</dbReference>
<dbReference type="InterPro" id="IPR036736">
    <property type="entry name" value="ACP-like_sf"/>
</dbReference>
<dbReference type="InterPro" id="IPR009081">
    <property type="entry name" value="PP-bd_ACP"/>
</dbReference>
<dbReference type="AlphaFoldDB" id="A0AAD5NCM1"/>